<keyword evidence="3" id="KW-0597">Phosphoprotein</keyword>
<dbReference type="InterPro" id="IPR005467">
    <property type="entry name" value="His_kinase_dom"/>
</dbReference>
<comment type="caution">
    <text evidence="9">The sequence shown here is derived from an EMBL/GenBank/DDBJ whole genome shotgun (WGS) entry which is preliminary data.</text>
</comment>
<evidence type="ECO:0000256" key="3">
    <source>
        <dbReference type="ARBA" id="ARBA00022553"/>
    </source>
</evidence>
<dbReference type="InterPro" id="IPR014265">
    <property type="entry name" value="XrtA/PrsK"/>
</dbReference>
<proteinExistence type="predicted"/>
<comment type="catalytic activity">
    <reaction evidence="1">
        <text>ATP + protein L-histidine = ADP + protein N-phospho-L-histidine.</text>
        <dbReference type="EC" id="2.7.13.3"/>
    </reaction>
</comment>
<evidence type="ECO:0000313" key="9">
    <source>
        <dbReference type="EMBL" id="MDH7640791.1"/>
    </source>
</evidence>
<dbReference type="GO" id="GO:0004673">
    <property type="term" value="F:protein histidine kinase activity"/>
    <property type="evidence" value="ECO:0007669"/>
    <property type="project" value="UniProtKB-EC"/>
</dbReference>
<dbReference type="InterPro" id="IPR003594">
    <property type="entry name" value="HATPase_dom"/>
</dbReference>
<keyword evidence="5 9" id="KW-0418">Kinase</keyword>
<evidence type="ECO:0000259" key="8">
    <source>
        <dbReference type="PROSITE" id="PS50109"/>
    </source>
</evidence>
<dbReference type="RefSeq" id="WP_281046144.1">
    <property type="nucleotide sequence ID" value="NZ_JARYGZ010000004.1"/>
</dbReference>
<keyword evidence="7" id="KW-1133">Transmembrane helix</keyword>
<dbReference type="InterPro" id="IPR004358">
    <property type="entry name" value="Sig_transdc_His_kin-like_C"/>
</dbReference>
<dbReference type="PANTHER" id="PTHR44936:SF9">
    <property type="entry name" value="SENSOR PROTEIN CREC"/>
    <property type="match status" value="1"/>
</dbReference>
<dbReference type="Gene3D" id="3.30.565.10">
    <property type="entry name" value="Histidine kinase-like ATPase, C-terminal domain"/>
    <property type="match status" value="1"/>
</dbReference>
<dbReference type="PROSITE" id="PS50109">
    <property type="entry name" value="HIS_KIN"/>
    <property type="match status" value="1"/>
</dbReference>
<gene>
    <name evidence="9" type="primary">prsK</name>
    <name evidence="9" type="ORF">QGN17_18810</name>
</gene>
<dbReference type="NCBIfam" id="TIGR02916">
    <property type="entry name" value="PEP_his_kin"/>
    <property type="match status" value="1"/>
</dbReference>
<evidence type="ECO:0000256" key="7">
    <source>
        <dbReference type="SAM" id="Phobius"/>
    </source>
</evidence>
<dbReference type="SMART" id="SM00387">
    <property type="entry name" value="HATPase_c"/>
    <property type="match status" value="1"/>
</dbReference>
<dbReference type="Pfam" id="PF02518">
    <property type="entry name" value="HATPase_c"/>
    <property type="match status" value="1"/>
</dbReference>
<dbReference type="EMBL" id="JARYGZ010000004">
    <property type="protein sequence ID" value="MDH7640791.1"/>
    <property type="molecule type" value="Genomic_DNA"/>
</dbReference>
<evidence type="ECO:0000313" key="10">
    <source>
        <dbReference type="Proteomes" id="UP001160625"/>
    </source>
</evidence>
<reference evidence="9" key="1">
    <citation type="submission" date="2023-04" db="EMBL/GenBank/DDBJ databases">
        <title>Sphingomonas sp. MAHUQ-71 isolated from rice field.</title>
        <authorList>
            <person name="Huq M.A."/>
        </authorList>
    </citation>
    <scope>NUCLEOTIDE SEQUENCE</scope>
    <source>
        <strain evidence="9">MAHUQ-71</strain>
    </source>
</reference>
<dbReference type="SUPFAM" id="SSF55781">
    <property type="entry name" value="GAF domain-like"/>
    <property type="match status" value="1"/>
</dbReference>
<organism evidence="9 10">
    <name type="scientific">Sphingomonas oryzagri</name>
    <dbReference type="NCBI Taxonomy" id="3042314"/>
    <lineage>
        <taxon>Bacteria</taxon>
        <taxon>Pseudomonadati</taxon>
        <taxon>Pseudomonadota</taxon>
        <taxon>Alphaproteobacteria</taxon>
        <taxon>Sphingomonadales</taxon>
        <taxon>Sphingomonadaceae</taxon>
        <taxon>Sphingomonas</taxon>
    </lineage>
</organism>
<keyword evidence="6" id="KW-0902">Two-component regulatory system</keyword>
<evidence type="ECO:0000256" key="4">
    <source>
        <dbReference type="ARBA" id="ARBA00022679"/>
    </source>
</evidence>
<keyword evidence="10" id="KW-1185">Reference proteome</keyword>
<keyword evidence="7" id="KW-0812">Transmembrane</keyword>
<protein>
    <recommendedName>
        <fullName evidence="2">histidine kinase</fullName>
        <ecNumber evidence="2">2.7.13.3</ecNumber>
    </recommendedName>
</protein>
<feature type="domain" description="Histidine kinase" evidence="8">
    <location>
        <begin position="268"/>
        <end position="469"/>
    </location>
</feature>
<dbReference type="InterPro" id="IPR029016">
    <property type="entry name" value="GAF-like_dom_sf"/>
</dbReference>
<evidence type="ECO:0000256" key="5">
    <source>
        <dbReference type="ARBA" id="ARBA00022777"/>
    </source>
</evidence>
<dbReference type="Proteomes" id="UP001160625">
    <property type="component" value="Unassembled WGS sequence"/>
</dbReference>
<keyword evidence="4 9" id="KW-0808">Transferase</keyword>
<dbReference type="InterPro" id="IPR050980">
    <property type="entry name" value="2C_sensor_his_kinase"/>
</dbReference>
<dbReference type="Gene3D" id="3.30.450.40">
    <property type="match status" value="1"/>
</dbReference>
<feature type="transmembrane region" description="Helical" evidence="7">
    <location>
        <begin position="12"/>
        <end position="33"/>
    </location>
</feature>
<keyword evidence="7" id="KW-0472">Membrane</keyword>
<evidence type="ECO:0000256" key="6">
    <source>
        <dbReference type="ARBA" id="ARBA00023012"/>
    </source>
</evidence>
<dbReference type="SUPFAM" id="SSF55874">
    <property type="entry name" value="ATPase domain of HSP90 chaperone/DNA topoisomerase II/histidine kinase"/>
    <property type="match status" value="1"/>
</dbReference>
<name>A0ABT6N6R5_9SPHN</name>
<dbReference type="EC" id="2.7.13.3" evidence="2"/>
<evidence type="ECO:0000256" key="1">
    <source>
        <dbReference type="ARBA" id="ARBA00000085"/>
    </source>
</evidence>
<dbReference type="PANTHER" id="PTHR44936">
    <property type="entry name" value="SENSOR PROTEIN CREC"/>
    <property type="match status" value="1"/>
</dbReference>
<sequence>MADGVVNPSRKVIVRALAITVALLYIAAAAMLMAAVEPLGFAYEWAARLLGVFGATFAAMMLMPPGRARSWLKLQLAKHLFRHRYDYREQWLRFTHRLGDVRPGEELAVRIERALADIVETRDARLLVVGASGRLEPAGAGAWPQGASAGAAADFTRLLERNQRVLDGDALRGAEASAAATEEERELAPRWLIEDAGIWAGVPLVHGERLAGLVLLGRPPVSRRLDWEDFDLLSVAGRQVASHLAEAQGQEALSEARRFHEFNRRFAFIVHDVKNLASQLGLVARNAERHADNPAFRADMVATLKDSVARLDGLLQRLSPQQVRADAPRVAAPMALLEAIAQRRRAQHPIRLTGRVEIHALFDPTRLETALDHLVQNAIEASPAAEPVWLSVERRGLEVEIAVLDRGRGMTAEFLRHGLFVPFESTKTGGFGIGAFEARALIAAMGGRLEVQSREGEGTRFAILLPMADAPQERLSA</sequence>
<dbReference type="PRINTS" id="PR00344">
    <property type="entry name" value="BCTRLSENSOR"/>
</dbReference>
<dbReference type="InterPro" id="IPR036890">
    <property type="entry name" value="HATPase_C_sf"/>
</dbReference>
<evidence type="ECO:0000256" key="2">
    <source>
        <dbReference type="ARBA" id="ARBA00012438"/>
    </source>
</evidence>
<accession>A0ABT6N6R5</accession>